<dbReference type="EMBL" id="WIUZ02000003">
    <property type="protein sequence ID" value="KAF9789202.1"/>
    <property type="molecule type" value="Genomic_DNA"/>
</dbReference>
<dbReference type="OrthoDB" id="2690753at2759"/>
<dbReference type="Proteomes" id="UP000736335">
    <property type="component" value="Unassembled WGS sequence"/>
</dbReference>
<reference evidence="2" key="2">
    <citation type="submission" date="2020-11" db="EMBL/GenBank/DDBJ databases">
        <authorList>
            <consortium name="DOE Joint Genome Institute"/>
            <person name="Kuo A."/>
            <person name="Miyauchi S."/>
            <person name="Kiss E."/>
            <person name="Drula E."/>
            <person name="Kohler A."/>
            <person name="Sanchez-Garcia M."/>
            <person name="Andreopoulos B."/>
            <person name="Barry K.W."/>
            <person name="Bonito G."/>
            <person name="Buee M."/>
            <person name="Carver A."/>
            <person name="Chen C."/>
            <person name="Cichocki N."/>
            <person name="Clum A."/>
            <person name="Culley D."/>
            <person name="Crous P.W."/>
            <person name="Fauchery L."/>
            <person name="Girlanda M."/>
            <person name="Hayes R."/>
            <person name="Keri Z."/>
            <person name="Labutti K."/>
            <person name="Lipzen A."/>
            <person name="Lombard V."/>
            <person name="Magnuson J."/>
            <person name="Maillard F."/>
            <person name="Morin E."/>
            <person name="Murat C."/>
            <person name="Nolan M."/>
            <person name="Ohm R."/>
            <person name="Pangilinan J."/>
            <person name="Pereira M."/>
            <person name="Perotto S."/>
            <person name="Peter M."/>
            <person name="Riley R."/>
            <person name="Sitrit Y."/>
            <person name="Stielow B."/>
            <person name="Szollosi G."/>
            <person name="Zifcakova L."/>
            <person name="Stursova M."/>
            <person name="Spatafora J.W."/>
            <person name="Tedersoo L."/>
            <person name="Vaario L.-M."/>
            <person name="Yamada A."/>
            <person name="Yan M."/>
            <person name="Wang P."/>
            <person name="Xu J."/>
            <person name="Bruns T."/>
            <person name="Baldrian P."/>
            <person name="Vilgalys R."/>
            <person name="Henrissat B."/>
            <person name="Grigoriev I.V."/>
            <person name="Hibbett D."/>
            <person name="Nagy L.G."/>
            <person name="Martin F.M."/>
        </authorList>
    </citation>
    <scope>NUCLEOTIDE SEQUENCE</scope>
    <source>
        <strain evidence="2">UH-Tt-Lm1</strain>
    </source>
</reference>
<sequence length="386" mass="42168">MALPFIPVSPEQAAINIARKMEFVREGIMDRGEYLADQTVLERVAWEPYGHGQRLTVIPLPSSTPSPCECDGTPSPANCNRVANDPPDDAALTTNDNSDPSPEPVDVPASPPVPAVLMIVTQLVPGMSWLYPDGCWTGPTRFVDNFTNLKLLCTGGPPTHPRFVNDYATLIANLNSIMDRIKDSSNGRNTIVSGPANYIRVRHRLFVEYEDADSADPAGEFLQRLSLNRSLKLPVDAAYTRVWPTSTTTAAEALASAAETHRVEPLPAYDLNGVLMEPQYYTRRLDGATVVLHFELSHHPICKSREGAPVDTFSARVVQIRVILPPTGASPATPRKKKLLPQDDYFVHSLPPSVAGMMTRMTRRMDSHEKSSGMQSFASSSSSGSS</sequence>
<feature type="region of interest" description="Disordered" evidence="1">
    <location>
        <begin position="364"/>
        <end position="386"/>
    </location>
</feature>
<protein>
    <submittedName>
        <fullName evidence="2">Uncharacterized protein</fullName>
    </submittedName>
</protein>
<comment type="caution">
    <text evidence="2">The sequence shown here is derived from an EMBL/GenBank/DDBJ whole genome shotgun (WGS) entry which is preliminary data.</text>
</comment>
<evidence type="ECO:0000313" key="2">
    <source>
        <dbReference type="EMBL" id="KAF9789202.1"/>
    </source>
</evidence>
<feature type="compositionally biased region" description="Low complexity" evidence="1">
    <location>
        <begin position="372"/>
        <end position="386"/>
    </location>
</feature>
<reference evidence="2" key="1">
    <citation type="journal article" date="2020" name="Nat. Commun.">
        <title>Large-scale genome sequencing of mycorrhizal fungi provides insights into the early evolution of symbiotic traits.</title>
        <authorList>
            <person name="Miyauchi S."/>
            <person name="Kiss E."/>
            <person name="Kuo A."/>
            <person name="Drula E."/>
            <person name="Kohler A."/>
            <person name="Sanchez-Garcia M."/>
            <person name="Morin E."/>
            <person name="Andreopoulos B."/>
            <person name="Barry K.W."/>
            <person name="Bonito G."/>
            <person name="Buee M."/>
            <person name="Carver A."/>
            <person name="Chen C."/>
            <person name="Cichocki N."/>
            <person name="Clum A."/>
            <person name="Culley D."/>
            <person name="Crous P.W."/>
            <person name="Fauchery L."/>
            <person name="Girlanda M."/>
            <person name="Hayes R.D."/>
            <person name="Keri Z."/>
            <person name="LaButti K."/>
            <person name="Lipzen A."/>
            <person name="Lombard V."/>
            <person name="Magnuson J."/>
            <person name="Maillard F."/>
            <person name="Murat C."/>
            <person name="Nolan M."/>
            <person name="Ohm R.A."/>
            <person name="Pangilinan J."/>
            <person name="Pereira M.F."/>
            <person name="Perotto S."/>
            <person name="Peter M."/>
            <person name="Pfister S."/>
            <person name="Riley R."/>
            <person name="Sitrit Y."/>
            <person name="Stielow J.B."/>
            <person name="Szollosi G."/>
            <person name="Zifcakova L."/>
            <person name="Stursova M."/>
            <person name="Spatafora J.W."/>
            <person name="Tedersoo L."/>
            <person name="Vaario L.M."/>
            <person name="Yamada A."/>
            <person name="Yan M."/>
            <person name="Wang P."/>
            <person name="Xu J."/>
            <person name="Bruns T."/>
            <person name="Baldrian P."/>
            <person name="Vilgalys R."/>
            <person name="Dunand C."/>
            <person name="Henrissat B."/>
            <person name="Grigoriev I.V."/>
            <person name="Hibbett D."/>
            <person name="Nagy L.G."/>
            <person name="Martin F.M."/>
        </authorList>
    </citation>
    <scope>NUCLEOTIDE SEQUENCE</scope>
    <source>
        <strain evidence="2">UH-Tt-Lm1</strain>
    </source>
</reference>
<name>A0A9P6HK45_9AGAM</name>
<dbReference type="AlphaFoldDB" id="A0A9P6HK45"/>
<feature type="region of interest" description="Disordered" evidence="1">
    <location>
        <begin position="79"/>
        <end position="109"/>
    </location>
</feature>
<accession>A0A9P6HK45</accession>
<proteinExistence type="predicted"/>
<evidence type="ECO:0000256" key="1">
    <source>
        <dbReference type="SAM" id="MobiDB-lite"/>
    </source>
</evidence>
<evidence type="ECO:0000313" key="3">
    <source>
        <dbReference type="Proteomes" id="UP000736335"/>
    </source>
</evidence>
<keyword evidence="3" id="KW-1185">Reference proteome</keyword>
<organism evidence="2 3">
    <name type="scientific">Thelephora terrestris</name>
    <dbReference type="NCBI Taxonomy" id="56493"/>
    <lineage>
        <taxon>Eukaryota</taxon>
        <taxon>Fungi</taxon>
        <taxon>Dikarya</taxon>
        <taxon>Basidiomycota</taxon>
        <taxon>Agaricomycotina</taxon>
        <taxon>Agaricomycetes</taxon>
        <taxon>Thelephorales</taxon>
        <taxon>Thelephoraceae</taxon>
        <taxon>Thelephora</taxon>
    </lineage>
</organism>
<gene>
    <name evidence="2" type="ORF">BJ322DRAFT_1017915</name>
</gene>